<comment type="caution">
    <text evidence="1">The sequence shown here is derived from an EMBL/GenBank/DDBJ whole genome shotgun (WGS) entry which is preliminary data.</text>
</comment>
<proteinExistence type="predicted"/>
<dbReference type="AlphaFoldDB" id="A0A2H0UZ96"/>
<protein>
    <submittedName>
        <fullName evidence="1">Uncharacterized protein</fullName>
    </submittedName>
</protein>
<name>A0A2H0UZ96_9BACT</name>
<reference evidence="2" key="1">
    <citation type="submission" date="2017-09" db="EMBL/GenBank/DDBJ databases">
        <title>Depth-based differentiation of microbial function through sediment-hosted aquifers and enrichment of novel symbionts in the deep terrestrial subsurface.</title>
        <authorList>
            <person name="Probst A.J."/>
            <person name="Ladd B."/>
            <person name="Jarett J.K."/>
            <person name="Geller-Mcgrath D.E."/>
            <person name="Sieber C.M.K."/>
            <person name="Emerson J.B."/>
            <person name="Anantharaman K."/>
            <person name="Thomas B.C."/>
            <person name="Malmstrom R."/>
            <person name="Stieglmeier M."/>
            <person name="Klingl A."/>
            <person name="Woyke T."/>
            <person name="Ryan C.M."/>
            <person name="Banfield J.F."/>
        </authorList>
    </citation>
    <scope>NUCLEOTIDE SEQUENCE [LARGE SCALE GENOMIC DNA]</scope>
</reference>
<evidence type="ECO:0000313" key="2">
    <source>
        <dbReference type="Proteomes" id="UP000228510"/>
    </source>
</evidence>
<organism evidence="1 2">
    <name type="scientific">Candidatus Falkowbacteria bacterium CG10_big_fil_rev_8_21_14_0_10_44_15</name>
    <dbReference type="NCBI Taxonomy" id="1974569"/>
    <lineage>
        <taxon>Bacteria</taxon>
        <taxon>Candidatus Falkowiibacteriota</taxon>
    </lineage>
</organism>
<gene>
    <name evidence="1" type="ORF">COU01_03380</name>
</gene>
<dbReference type="EMBL" id="PFAT01000041">
    <property type="protein sequence ID" value="PIR92137.1"/>
    <property type="molecule type" value="Genomic_DNA"/>
</dbReference>
<sequence length="98" mass="11582">MKIVKRGAPAERKIFTKDKILAEVREAGREEHDYLDVDVALEYDEMLQTGKKNARQARRVLWRDLPKRTTYRQKKEVIRAMEVIDLMQCARRALPIRG</sequence>
<accession>A0A2H0UZ96</accession>
<evidence type="ECO:0000313" key="1">
    <source>
        <dbReference type="EMBL" id="PIR92137.1"/>
    </source>
</evidence>
<dbReference type="Proteomes" id="UP000228510">
    <property type="component" value="Unassembled WGS sequence"/>
</dbReference>